<reference evidence="1 2" key="1">
    <citation type="journal article" date="2019" name="Genome Biol. Evol.">
        <title>Insights into the evolution of the New World diploid cottons (Gossypium, subgenus Houzingenia) based on genome sequencing.</title>
        <authorList>
            <person name="Grover C.E."/>
            <person name="Arick M.A. 2nd"/>
            <person name="Thrash A."/>
            <person name="Conover J.L."/>
            <person name="Sanders W.S."/>
            <person name="Peterson D.G."/>
            <person name="Frelichowski J.E."/>
            <person name="Scheffler J.A."/>
            <person name="Scheffler B.E."/>
            <person name="Wendel J.F."/>
        </authorList>
    </citation>
    <scope>NUCLEOTIDE SEQUENCE [LARGE SCALE GENOMIC DNA]</scope>
    <source>
        <strain evidence="1">8</strain>
        <tissue evidence="1">Leaf</tissue>
    </source>
</reference>
<gene>
    <name evidence="1" type="ORF">Gotri_027628</name>
</gene>
<proteinExistence type="predicted"/>
<evidence type="ECO:0000313" key="2">
    <source>
        <dbReference type="Proteomes" id="UP000593568"/>
    </source>
</evidence>
<organism evidence="1 2">
    <name type="scientific">Gossypium trilobum</name>
    <dbReference type="NCBI Taxonomy" id="34281"/>
    <lineage>
        <taxon>Eukaryota</taxon>
        <taxon>Viridiplantae</taxon>
        <taxon>Streptophyta</taxon>
        <taxon>Embryophyta</taxon>
        <taxon>Tracheophyta</taxon>
        <taxon>Spermatophyta</taxon>
        <taxon>Magnoliopsida</taxon>
        <taxon>eudicotyledons</taxon>
        <taxon>Gunneridae</taxon>
        <taxon>Pentapetalae</taxon>
        <taxon>rosids</taxon>
        <taxon>malvids</taxon>
        <taxon>Malvales</taxon>
        <taxon>Malvaceae</taxon>
        <taxon>Malvoideae</taxon>
        <taxon>Gossypium</taxon>
    </lineage>
</organism>
<accession>A0A7J9FLP5</accession>
<evidence type="ECO:0000313" key="1">
    <source>
        <dbReference type="EMBL" id="MBA0786111.1"/>
    </source>
</evidence>
<protein>
    <submittedName>
        <fullName evidence="1">Uncharacterized protein</fullName>
    </submittedName>
</protein>
<dbReference type="Proteomes" id="UP000593568">
    <property type="component" value="Unassembled WGS sequence"/>
</dbReference>
<dbReference type="EMBL" id="JABEZW010221665">
    <property type="protein sequence ID" value="MBA0786111.1"/>
    <property type="molecule type" value="Genomic_DNA"/>
</dbReference>
<sequence length="78" mass="9243">MACFSARALRPTIKCQEGDMDKYLQQLQSEWMKFCLSVEEPLIIPMVHEFYLAFKQREATRPFYEMCSFVKVRGVNVQ</sequence>
<dbReference type="AlphaFoldDB" id="A0A7J9FLP5"/>
<comment type="caution">
    <text evidence="1">The sequence shown here is derived from an EMBL/GenBank/DDBJ whole genome shotgun (WGS) entry which is preliminary data.</text>
</comment>
<keyword evidence="2" id="KW-1185">Reference proteome</keyword>
<name>A0A7J9FLP5_9ROSI</name>